<dbReference type="InterPro" id="IPR027485">
    <property type="entry name" value="AMMECR1_N"/>
</dbReference>
<dbReference type="InterPro" id="IPR002733">
    <property type="entry name" value="AMMECR1_domain"/>
</dbReference>
<dbReference type="PROSITE" id="PS51112">
    <property type="entry name" value="AMMECR1"/>
    <property type="match status" value="1"/>
</dbReference>
<dbReference type="SUPFAM" id="SSF143447">
    <property type="entry name" value="AMMECR1-like"/>
    <property type="match status" value="1"/>
</dbReference>
<proteinExistence type="predicted"/>
<dbReference type="AlphaFoldDB" id="A0A3G3IHY9"/>
<dbReference type="InterPro" id="IPR027623">
    <property type="entry name" value="AmmeMemoSam_A"/>
</dbReference>
<dbReference type="InterPro" id="IPR023473">
    <property type="entry name" value="AMMECR1"/>
</dbReference>
<name>A0A3G3IHY9_9ARCH</name>
<dbReference type="Proteomes" id="UP000273278">
    <property type="component" value="Chromosome"/>
</dbReference>
<dbReference type="GeneID" id="41322117"/>
<dbReference type="PANTHER" id="PTHR13016:SF0">
    <property type="entry name" value="AMME SYNDROME CANDIDATE GENE 1 PROTEIN"/>
    <property type="match status" value="1"/>
</dbReference>
<sequence>MAEMLSLEDGVLAVRSARAIAEAETEDRICDVDFPETFRCDRGVFVTISEYPSGILRGCIGYPQPIMQLSQSLPLAARGACNDPRFPRLRPDQAKRCTFEVTVLTEPEPIRYKSSEDLKSQIEIGKDGLIMRYRRYGAVYLPQVPVEQEWNADEYLGNLCMKAGMQEDSWKSGALDFEKFQGEVFSEVSPGGEVVRK</sequence>
<organism evidence="2 3">
    <name type="scientific">Methanomethylophilus alvi</name>
    <dbReference type="NCBI Taxonomy" id="1291540"/>
    <lineage>
        <taxon>Archaea</taxon>
        <taxon>Methanobacteriati</taxon>
        <taxon>Thermoplasmatota</taxon>
        <taxon>Thermoplasmata</taxon>
        <taxon>Methanomassiliicoccales</taxon>
        <taxon>Methanomethylophilaceae</taxon>
        <taxon>Methanomethylophilus</taxon>
    </lineage>
</organism>
<dbReference type="InterPro" id="IPR036071">
    <property type="entry name" value="AMMECR1_dom_sf"/>
</dbReference>
<dbReference type="Pfam" id="PF01871">
    <property type="entry name" value="AMMECR1"/>
    <property type="match status" value="1"/>
</dbReference>
<feature type="domain" description="AMMECR1" evidence="1">
    <location>
        <begin position="1"/>
        <end position="196"/>
    </location>
</feature>
<evidence type="ECO:0000259" key="1">
    <source>
        <dbReference type="PROSITE" id="PS51112"/>
    </source>
</evidence>
<dbReference type="RefSeq" id="WP_015505235.1">
    <property type="nucleotide sequence ID" value="NZ_CAYAYD010000013.1"/>
</dbReference>
<dbReference type="Gene3D" id="3.30.1490.150">
    <property type="entry name" value="Hypothetical protein ph0010, domain 2"/>
    <property type="match status" value="1"/>
</dbReference>
<dbReference type="NCBIfam" id="TIGR04335">
    <property type="entry name" value="AmmeMemoSam_A"/>
    <property type="match status" value="1"/>
</dbReference>
<accession>A0A3G3IHY9</accession>
<protein>
    <submittedName>
        <fullName evidence="2">AMMECR1 domain-containing protein</fullName>
    </submittedName>
</protein>
<dbReference type="EMBL" id="CP017686">
    <property type="protein sequence ID" value="AYQ55463.1"/>
    <property type="molecule type" value="Genomic_DNA"/>
</dbReference>
<dbReference type="NCBIfam" id="TIGR00296">
    <property type="entry name" value="TIGR00296 family protein"/>
    <property type="match status" value="1"/>
</dbReference>
<dbReference type="OMA" id="PPDCWLD"/>
<evidence type="ECO:0000313" key="3">
    <source>
        <dbReference type="Proteomes" id="UP000273278"/>
    </source>
</evidence>
<evidence type="ECO:0000313" key="2">
    <source>
        <dbReference type="EMBL" id="AYQ55463.1"/>
    </source>
</evidence>
<gene>
    <name evidence="2" type="ORF">BKD89_06595</name>
</gene>
<reference evidence="2 3" key="1">
    <citation type="submission" date="2016-10" db="EMBL/GenBank/DDBJ databases">
        <title>Complete genome of the TMA-utilizing, human hosted archaeon Methanomethylophilus alvus Gen. nov, sp. nov., strain Mx-05, derived from a pure culture.</title>
        <authorList>
            <person name="Brugere J.-F."/>
            <person name="Ben Hania W."/>
            <person name="Chaudhary P.P."/>
            <person name="Gaci N."/>
            <person name="Borrel G."/>
            <person name="Cao Van Tuat L."/>
            <person name="Fardeau M.-L."/>
            <person name="Harris H.M.B."/>
            <person name="O'Toole P.W."/>
            <person name="Ollivier B."/>
        </authorList>
    </citation>
    <scope>NUCLEOTIDE SEQUENCE [LARGE SCALE GENOMIC DNA]</scope>
    <source>
        <strain evidence="2 3">Mx-05</strain>
    </source>
</reference>
<dbReference type="Gene3D" id="3.30.700.20">
    <property type="entry name" value="Hypothetical protein ph0010, domain 1"/>
    <property type="match status" value="1"/>
</dbReference>
<dbReference type="PANTHER" id="PTHR13016">
    <property type="entry name" value="AMMECR1 HOMOLOG"/>
    <property type="match status" value="1"/>
</dbReference>